<dbReference type="EMBL" id="CP015093">
    <property type="protein sequence ID" value="APZ51454.1"/>
    <property type="molecule type" value="Genomic_DNA"/>
</dbReference>
<keyword evidence="1" id="KW-1133">Transmembrane helix</keyword>
<evidence type="ECO:0000256" key="1">
    <source>
        <dbReference type="SAM" id="Phobius"/>
    </source>
</evidence>
<dbReference type="STRING" id="1250539.Ga0080574_TMP1120"/>
<reference evidence="2 3" key="1">
    <citation type="submission" date="2016-04" db="EMBL/GenBank/DDBJ databases">
        <title>Deep-sea bacteria in the southern Pacific.</title>
        <authorList>
            <person name="Tang K."/>
        </authorList>
    </citation>
    <scope>NUCLEOTIDE SEQUENCE [LARGE SCALE GENOMIC DNA]</scope>
    <source>
        <strain evidence="2 3">JLT2014</strain>
    </source>
</reference>
<gene>
    <name evidence="2" type="ORF">Ga0080574_TMP1120</name>
</gene>
<keyword evidence="1" id="KW-0472">Membrane</keyword>
<accession>A0A1P8UPX2</accession>
<dbReference type="AlphaFoldDB" id="A0A1P8UPX2"/>
<proteinExistence type="predicted"/>
<evidence type="ECO:0000313" key="2">
    <source>
        <dbReference type="EMBL" id="APZ51454.1"/>
    </source>
</evidence>
<keyword evidence="1" id="KW-0812">Transmembrane</keyword>
<keyword evidence="3" id="KW-1185">Reference proteome</keyword>
<evidence type="ECO:0000313" key="3">
    <source>
        <dbReference type="Proteomes" id="UP000187059"/>
    </source>
</evidence>
<dbReference type="KEGG" id="paby:Ga0080574_TMP1120"/>
<organism evidence="2 3">
    <name type="scientific">Salipiger abyssi</name>
    <dbReference type="NCBI Taxonomy" id="1250539"/>
    <lineage>
        <taxon>Bacteria</taxon>
        <taxon>Pseudomonadati</taxon>
        <taxon>Pseudomonadota</taxon>
        <taxon>Alphaproteobacteria</taxon>
        <taxon>Rhodobacterales</taxon>
        <taxon>Roseobacteraceae</taxon>
        <taxon>Salipiger</taxon>
    </lineage>
</organism>
<protein>
    <submittedName>
        <fullName evidence="2">Uncharacterized protein</fullName>
    </submittedName>
</protein>
<name>A0A1P8UPX2_9RHOB</name>
<dbReference type="Proteomes" id="UP000187059">
    <property type="component" value="Chromosome"/>
</dbReference>
<sequence length="138" mass="15188">MVQKLAVICGIGIGAVFFFMRLEHTPSLDTELRFVGISDCTAKGELTLTNIGTWPFELTDAYIAARPDPNDAVRLESALNQTLAAKESVSILFDLPLEPAMLTGWVPVKLSLITDKDKENQWRLTNQWVDFGTLGGSC</sequence>
<feature type="transmembrane region" description="Helical" evidence="1">
    <location>
        <begin position="5"/>
        <end position="22"/>
    </location>
</feature>